<gene>
    <name evidence="1" type="ORF">DI526_03175</name>
</gene>
<accession>A0A2W5VF23</accession>
<name>A0A2W5VF23_9CAUL</name>
<evidence type="ECO:0000313" key="1">
    <source>
        <dbReference type="EMBL" id="PZR36453.1"/>
    </source>
</evidence>
<reference evidence="1 2" key="1">
    <citation type="submission" date="2017-08" db="EMBL/GenBank/DDBJ databases">
        <title>Infants hospitalized years apart are colonized by the same room-sourced microbial strains.</title>
        <authorList>
            <person name="Brooks B."/>
            <person name="Olm M.R."/>
            <person name="Firek B.A."/>
            <person name="Baker R."/>
            <person name="Thomas B.C."/>
            <person name="Morowitz M.J."/>
            <person name="Banfield J.F."/>
        </authorList>
    </citation>
    <scope>NUCLEOTIDE SEQUENCE [LARGE SCALE GENOMIC DNA]</scope>
    <source>
        <strain evidence="1">S2_003_000_R2_4</strain>
    </source>
</reference>
<dbReference type="RefSeq" id="WP_304273965.1">
    <property type="nucleotide sequence ID" value="NZ_QFQZ01000006.1"/>
</dbReference>
<dbReference type="AlphaFoldDB" id="A0A2W5VF23"/>
<comment type="caution">
    <text evidence="1">The sequence shown here is derived from an EMBL/GenBank/DDBJ whole genome shotgun (WGS) entry which is preliminary data.</text>
</comment>
<dbReference type="Proteomes" id="UP000249393">
    <property type="component" value="Unassembled WGS sequence"/>
</dbReference>
<dbReference type="EMBL" id="QFQZ01000006">
    <property type="protein sequence ID" value="PZR36453.1"/>
    <property type="molecule type" value="Genomic_DNA"/>
</dbReference>
<sequence length="169" mass="18838">MTNAIGFIWDEKARAMRVQPDYARRAAAMFTNGYGYLLAPDRTPEDHKHMFALIRMAWENLPHHLAEEFPAPEALRKKALVKTGFYNEARIAHETEVDAIKTAAHAAQADGFALVSRRGTWVIVRTPKSQAQGAMDREEFRASKAALLAYVSDLIGVDVTTLQRQAVAA</sequence>
<proteinExistence type="predicted"/>
<evidence type="ECO:0000313" key="2">
    <source>
        <dbReference type="Proteomes" id="UP000249393"/>
    </source>
</evidence>
<organism evidence="1 2">
    <name type="scientific">Caulobacter segnis</name>
    <dbReference type="NCBI Taxonomy" id="88688"/>
    <lineage>
        <taxon>Bacteria</taxon>
        <taxon>Pseudomonadati</taxon>
        <taxon>Pseudomonadota</taxon>
        <taxon>Alphaproteobacteria</taxon>
        <taxon>Caulobacterales</taxon>
        <taxon>Caulobacteraceae</taxon>
        <taxon>Caulobacter</taxon>
    </lineage>
</organism>
<protein>
    <submittedName>
        <fullName evidence="1">Uncharacterized protein</fullName>
    </submittedName>
</protein>